<gene>
    <name evidence="2" type="ORF">TSA1_07290</name>
</gene>
<dbReference type="RefSeq" id="WP_100175806.1">
    <property type="nucleotide sequence ID" value="NZ_LFJC01000003.1"/>
</dbReference>
<evidence type="ECO:0000313" key="2">
    <source>
        <dbReference type="EMBL" id="PIT00588.1"/>
    </source>
</evidence>
<evidence type="ECO:0000256" key="1">
    <source>
        <dbReference type="SAM" id="SignalP"/>
    </source>
</evidence>
<keyword evidence="1" id="KW-0732">Signal</keyword>
<keyword evidence="3" id="KW-1185">Reference proteome</keyword>
<dbReference type="EMBL" id="LFJC01000003">
    <property type="protein sequence ID" value="PIT00588.1"/>
    <property type="molecule type" value="Genomic_DNA"/>
</dbReference>
<dbReference type="AlphaFoldDB" id="A0A2M6U7Q1"/>
<comment type="caution">
    <text evidence="2">The sequence shown here is derived from an EMBL/GenBank/DDBJ whole genome shotgun (WGS) entry which is preliminary data.</text>
</comment>
<proteinExistence type="predicted"/>
<organism evidence="2 3">
    <name type="scientific">Bradyrhizobium nitroreducens</name>
    <dbReference type="NCBI Taxonomy" id="709803"/>
    <lineage>
        <taxon>Bacteria</taxon>
        <taxon>Pseudomonadati</taxon>
        <taxon>Pseudomonadota</taxon>
        <taxon>Alphaproteobacteria</taxon>
        <taxon>Hyphomicrobiales</taxon>
        <taxon>Nitrobacteraceae</taxon>
        <taxon>Bradyrhizobium</taxon>
    </lineage>
</organism>
<name>A0A2M6U7Q1_9BRAD</name>
<protein>
    <submittedName>
        <fullName evidence="2">Uncharacterized protein</fullName>
    </submittedName>
</protein>
<feature type="chain" id="PRO_5014876172" evidence="1">
    <location>
        <begin position="23"/>
        <end position="403"/>
    </location>
</feature>
<feature type="signal peptide" evidence="1">
    <location>
        <begin position="1"/>
        <end position="22"/>
    </location>
</feature>
<reference evidence="2 3" key="1">
    <citation type="submission" date="2015-06" db="EMBL/GenBank/DDBJ databases">
        <title>Comparative genome analysis of nirS-carrying Bradyrhizobium sp. strains.</title>
        <authorList>
            <person name="Ishii S."/>
            <person name="Jang J."/>
            <person name="Nishizawa T."/>
            <person name="Senoo K."/>
        </authorList>
    </citation>
    <scope>NUCLEOTIDE SEQUENCE [LARGE SCALE GENOMIC DNA]</scope>
    <source>
        <strain evidence="2 3">TSA1</strain>
    </source>
</reference>
<evidence type="ECO:0000313" key="3">
    <source>
        <dbReference type="Proteomes" id="UP000228930"/>
    </source>
</evidence>
<accession>A0A2M6U7Q1</accession>
<dbReference type="Proteomes" id="UP000228930">
    <property type="component" value="Unassembled WGS sequence"/>
</dbReference>
<sequence length="403" mass="44018">MWKGRLAAFALLTIAATGSARGDEDQPEGLPPTVSALVQAAGALTKSAAPPLDSRRAEVRAYRIRQALSLYLTEKDLAQPPSLPKISNLLCEPRVKQLALRASITYLDAVTAEVKKTAKSAITDSTDFNNIILAFKSLFADYQIQVDAKDMSSEEVEAQIKKSCEDDINGFAGTYYGLKPVDESGVIAAFTTLFDLFKSIVAPVIVEGAKFIDEQRRLDRIKKFLKEEKNQKLITANAANLRDYLVKVEQIKTAEAVGHFVEAHTRLNASFKPAKDVKECADFNSLAPEKRGLPATGLPSREFVTCFAAIWGAMKDPVIDLAKAAADYDQHADVGTRQELDAFEKINTNLAKIASGQDDAPSFNAIWQAAMRIIAIGEKIEKANSKDNRDKVAKAIKDLVEAL</sequence>